<evidence type="ECO:0000256" key="2">
    <source>
        <dbReference type="ARBA" id="ARBA00022679"/>
    </source>
</evidence>
<dbReference type="PANTHER" id="PTHR12526:SF629">
    <property type="entry name" value="TEICHURONIC ACID BIOSYNTHESIS GLYCOSYLTRANSFERASE TUAH-RELATED"/>
    <property type="match status" value="1"/>
</dbReference>
<dbReference type="EC" id="2.4.1.291" evidence="4"/>
<evidence type="ECO:0000313" key="5">
    <source>
        <dbReference type="Proteomes" id="UP000194154"/>
    </source>
</evidence>
<gene>
    <name evidence="4" type="primary">pglJ</name>
    <name evidence="4" type="ORF">MCCS_08840</name>
</gene>
<dbReference type="Gene3D" id="3.40.50.2000">
    <property type="entry name" value="Glycogen Phosphorylase B"/>
    <property type="match status" value="2"/>
</dbReference>
<evidence type="ECO:0000256" key="1">
    <source>
        <dbReference type="ARBA" id="ARBA00022676"/>
    </source>
</evidence>
<dbReference type="Pfam" id="PF00534">
    <property type="entry name" value="Glycos_transf_1"/>
    <property type="match status" value="1"/>
</dbReference>
<dbReference type="RefSeq" id="WP_086042194.1">
    <property type="nucleotide sequence ID" value="NZ_CBCRZA010000021.1"/>
</dbReference>
<dbReference type="OrthoDB" id="9813214at2"/>
<evidence type="ECO:0000313" key="4">
    <source>
        <dbReference type="EMBL" id="ARQ06531.1"/>
    </source>
</evidence>
<accession>A0A1W7AA98</accession>
<proteinExistence type="predicted"/>
<reference evidence="4 5" key="1">
    <citation type="journal article" date="2017" name="Int. J. Syst. Evol. Microbiol.">
        <title>Macrococcus canis sp. nov., a skin bacterium associated with infections in dogs.</title>
        <authorList>
            <person name="Gobeli Brawand S."/>
            <person name="Cotting K."/>
            <person name="Gomez-Sanz E."/>
            <person name="Collaud A."/>
            <person name="Thomann A."/>
            <person name="Brodard I."/>
            <person name="Rodriguez-Campos S."/>
            <person name="Strauss C."/>
            <person name="Perreten V."/>
        </authorList>
    </citation>
    <scope>NUCLEOTIDE SEQUENCE [LARGE SCALE GENOMIC DNA]</scope>
    <source>
        <strain evidence="4 5">KM45013</strain>
    </source>
</reference>
<dbReference type="CDD" id="cd03794">
    <property type="entry name" value="GT4_WbuB-like"/>
    <property type="match status" value="1"/>
</dbReference>
<name>A0A1W7AA98_9STAP</name>
<dbReference type="SUPFAM" id="SSF53756">
    <property type="entry name" value="UDP-Glycosyltransferase/glycogen phosphorylase"/>
    <property type="match status" value="1"/>
</dbReference>
<evidence type="ECO:0000259" key="3">
    <source>
        <dbReference type="Pfam" id="PF00534"/>
    </source>
</evidence>
<dbReference type="KEGG" id="mcak:MCCS_08840"/>
<keyword evidence="1 4" id="KW-0328">Glycosyltransferase</keyword>
<organism evidence="4 5">
    <name type="scientific">Macrococcoides canis</name>
    <dbReference type="NCBI Taxonomy" id="1855823"/>
    <lineage>
        <taxon>Bacteria</taxon>
        <taxon>Bacillati</taxon>
        <taxon>Bacillota</taxon>
        <taxon>Bacilli</taxon>
        <taxon>Bacillales</taxon>
        <taxon>Staphylococcaceae</taxon>
        <taxon>Macrococcoides</taxon>
    </lineage>
</organism>
<feature type="domain" description="Glycosyl transferase family 1" evidence="3">
    <location>
        <begin position="205"/>
        <end position="363"/>
    </location>
</feature>
<dbReference type="GO" id="GO:0016757">
    <property type="term" value="F:glycosyltransferase activity"/>
    <property type="evidence" value="ECO:0007669"/>
    <property type="project" value="UniProtKB-KW"/>
</dbReference>
<dbReference type="PANTHER" id="PTHR12526">
    <property type="entry name" value="GLYCOSYLTRANSFERASE"/>
    <property type="match status" value="1"/>
</dbReference>
<dbReference type="GeneID" id="35295017"/>
<dbReference type="STRING" id="1855823.MCCS_08840"/>
<dbReference type="InterPro" id="IPR001296">
    <property type="entry name" value="Glyco_trans_1"/>
</dbReference>
<dbReference type="EMBL" id="CP021059">
    <property type="protein sequence ID" value="ARQ06531.1"/>
    <property type="molecule type" value="Genomic_DNA"/>
</dbReference>
<dbReference type="AlphaFoldDB" id="A0A1W7AA98"/>
<sequence>MKKVTMFVWNNFTNDARVTREAKTLQSDYDVTVIAKRENNERHIPLKQSYKEGYNAVRKHKTELPNFIVNRINNNKLKTIVLKHLPNAFLMMKMIQEGYKQDADIYHSHDLNTLIQGIACAKLRTDKRLLIFDSHEVNTSRTNYKSGLVGAIEKFLIRFTDRTIVENETRATYHEKLYGYRPMSLHNYSEYYNIDEVEAVDLHLKYDKTFIYQGGLQEGRGLERLLRAFKKADIPANLLMVGDGKIRHQLESLAKSLNLQDKVTFTGRVPYESLRSYTKSAYAGFQILENVNFNHYSASSNKLYEYMMAHIPVIATNLPEIKNVVEKEGIGLIIKHDSEEELTDAIRKMFEDETMRNAMKERMKVSKEQYNWEKEKQKLLNLYHDLEVS</sequence>
<keyword evidence="5" id="KW-1185">Reference proteome</keyword>
<dbReference type="Proteomes" id="UP000194154">
    <property type="component" value="Chromosome"/>
</dbReference>
<keyword evidence="2 4" id="KW-0808">Transferase</keyword>
<protein>
    <submittedName>
        <fullName evidence="4">N-acetylgalactosamine-N, N'-diacetylbacillosaminyl-diphospho-undecaprenol 4-alpha-N-acetylgalactosaminyltransferase</fullName>
        <ecNumber evidence="4">2.4.1.291</ecNumber>
    </submittedName>
</protein>